<dbReference type="InterPro" id="IPR036179">
    <property type="entry name" value="Ig-like_dom_sf"/>
</dbReference>
<dbReference type="InterPro" id="IPR007110">
    <property type="entry name" value="Ig-like_dom"/>
</dbReference>
<keyword evidence="7" id="KW-1015">Disulfide bond</keyword>
<keyword evidence="5 11" id="KW-1133">Transmembrane helix</keyword>
<evidence type="ECO:0000256" key="6">
    <source>
        <dbReference type="ARBA" id="ARBA00023136"/>
    </source>
</evidence>
<dbReference type="PROSITE" id="PS50835">
    <property type="entry name" value="IG_LIKE"/>
    <property type="match status" value="1"/>
</dbReference>
<evidence type="ECO:0000256" key="5">
    <source>
        <dbReference type="ARBA" id="ARBA00022989"/>
    </source>
</evidence>
<dbReference type="NCBIfam" id="TIGR01167">
    <property type="entry name" value="LPXTG_anchor"/>
    <property type="match status" value="1"/>
</dbReference>
<evidence type="ECO:0000256" key="7">
    <source>
        <dbReference type="ARBA" id="ARBA00023157"/>
    </source>
</evidence>
<evidence type="ECO:0000256" key="1">
    <source>
        <dbReference type="ARBA" id="ARBA00004251"/>
    </source>
</evidence>
<dbReference type="Proteomes" id="UP001557470">
    <property type="component" value="Unassembled WGS sequence"/>
</dbReference>
<name>A0ABD0XGS5_UMBPY</name>
<feature type="domain" description="Ig-like" evidence="12">
    <location>
        <begin position="131"/>
        <end position="227"/>
    </location>
</feature>
<keyword evidence="9" id="KW-0325">Glycoprotein</keyword>
<dbReference type="InterPro" id="IPR013162">
    <property type="entry name" value="CD80_C2-set"/>
</dbReference>
<keyword evidence="10" id="KW-0393">Immunoglobulin domain</keyword>
<keyword evidence="8" id="KW-0675">Receptor</keyword>
<dbReference type="AlphaFoldDB" id="A0ABD0XGS5"/>
<feature type="transmembrane region" description="Helical" evidence="11">
    <location>
        <begin position="249"/>
        <end position="268"/>
    </location>
</feature>
<dbReference type="Gene3D" id="2.60.40.10">
    <property type="entry name" value="Immunoglobulins"/>
    <property type="match status" value="2"/>
</dbReference>
<dbReference type="InterPro" id="IPR051713">
    <property type="entry name" value="T-cell_Activation_Regulation"/>
</dbReference>
<evidence type="ECO:0000313" key="13">
    <source>
        <dbReference type="EMBL" id="KAL0985537.1"/>
    </source>
</evidence>
<keyword evidence="4" id="KW-0732">Signal</keyword>
<gene>
    <name evidence="13" type="ORF">UPYG_G00158320</name>
</gene>
<proteinExistence type="predicted"/>
<keyword evidence="6 11" id="KW-0472">Membrane</keyword>
<evidence type="ECO:0000259" key="12">
    <source>
        <dbReference type="PROSITE" id="PS50835"/>
    </source>
</evidence>
<organism evidence="13 14">
    <name type="scientific">Umbra pygmaea</name>
    <name type="common">Eastern mudminnow</name>
    <dbReference type="NCBI Taxonomy" id="75934"/>
    <lineage>
        <taxon>Eukaryota</taxon>
        <taxon>Metazoa</taxon>
        <taxon>Chordata</taxon>
        <taxon>Craniata</taxon>
        <taxon>Vertebrata</taxon>
        <taxon>Euteleostomi</taxon>
        <taxon>Actinopterygii</taxon>
        <taxon>Neopterygii</taxon>
        <taxon>Teleostei</taxon>
        <taxon>Protacanthopterygii</taxon>
        <taxon>Esociformes</taxon>
        <taxon>Umbridae</taxon>
        <taxon>Umbra</taxon>
    </lineage>
</organism>
<dbReference type="GO" id="GO:0005886">
    <property type="term" value="C:plasma membrane"/>
    <property type="evidence" value="ECO:0007669"/>
    <property type="project" value="UniProtKB-SubCell"/>
</dbReference>
<comment type="caution">
    <text evidence="13">The sequence shown here is derived from an EMBL/GenBank/DDBJ whole genome shotgun (WGS) entry which is preliminary data.</text>
</comment>
<evidence type="ECO:0000256" key="10">
    <source>
        <dbReference type="ARBA" id="ARBA00023319"/>
    </source>
</evidence>
<evidence type="ECO:0000256" key="3">
    <source>
        <dbReference type="ARBA" id="ARBA00022692"/>
    </source>
</evidence>
<keyword evidence="3 11" id="KW-0812">Transmembrane</keyword>
<dbReference type="EMBL" id="JAGEUA010000004">
    <property type="protein sequence ID" value="KAL0985537.1"/>
    <property type="molecule type" value="Genomic_DNA"/>
</dbReference>
<evidence type="ECO:0000256" key="8">
    <source>
        <dbReference type="ARBA" id="ARBA00023170"/>
    </source>
</evidence>
<dbReference type="Pfam" id="PF08205">
    <property type="entry name" value="C2-set_2"/>
    <property type="match status" value="1"/>
</dbReference>
<keyword evidence="2" id="KW-1003">Cell membrane</keyword>
<protein>
    <recommendedName>
        <fullName evidence="12">Ig-like domain-containing protein</fullName>
    </recommendedName>
</protein>
<evidence type="ECO:0000256" key="11">
    <source>
        <dbReference type="SAM" id="Phobius"/>
    </source>
</evidence>
<dbReference type="SUPFAM" id="SSF48726">
    <property type="entry name" value="Immunoglobulin"/>
    <property type="match status" value="2"/>
</dbReference>
<dbReference type="InterPro" id="IPR013783">
    <property type="entry name" value="Ig-like_fold"/>
</dbReference>
<evidence type="ECO:0000313" key="14">
    <source>
        <dbReference type="Proteomes" id="UP001557470"/>
    </source>
</evidence>
<keyword evidence="14" id="KW-1185">Reference proteome</keyword>
<accession>A0ABD0XGS5</accession>
<evidence type="ECO:0000256" key="4">
    <source>
        <dbReference type="ARBA" id="ARBA00022729"/>
    </source>
</evidence>
<comment type="subcellular location">
    <subcellularLocation>
        <location evidence="1">Cell membrane</location>
        <topology evidence="1">Single-pass type I membrane protein</topology>
    </subcellularLocation>
</comment>
<dbReference type="PANTHER" id="PTHR25466">
    <property type="entry name" value="T-LYMPHOCYTE ACTIVATION ANTIGEN"/>
    <property type="match status" value="1"/>
</dbReference>
<evidence type="ECO:0000256" key="2">
    <source>
        <dbReference type="ARBA" id="ARBA00022475"/>
    </source>
</evidence>
<sequence length="297" mass="32431">MLRLLFTSSFTWMNFKRKVGIVFLLVLPVATSEDIIGIMGKPLLLPCYPKLATPINPAAMSIFWLDEKDKVLHVIKNGKEDDSHQDPSYKNRTAFDTDGLASGNLSLLLNPVNVTDDHMTCLVILMSYSNPETVCRVTVNAAAKYQTPRLTVNQTNGTVTCSTEGGYPVASLTFMIGNRTIDPGKENTMISQDPGTGTYNIRSQVTWARSENITCSVHNPTLNETLSASVIPESKDDEHPTGSTNNTTAIVLIVLGLVLLAVLVGIYIKRRKDTPAGSQPEVLLCDDNLNAGLSVYR</sequence>
<dbReference type="PANTHER" id="PTHR25466:SF2">
    <property type="entry name" value="T-LYMPHOCYTE ACTIVATION ANTIGEN CD86"/>
    <property type="match status" value="1"/>
</dbReference>
<evidence type="ECO:0000256" key="9">
    <source>
        <dbReference type="ARBA" id="ARBA00023180"/>
    </source>
</evidence>
<reference evidence="13 14" key="1">
    <citation type="submission" date="2024-06" db="EMBL/GenBank/DDBJ databases">
        <authorList>
            <person name="Pan Q."/>
            <person name="Wen M."/>
            <person name="Jouanno E."/>
            <person name="Zahm M."/>
            <person name="Klopp C."/>
            <person name="Cabau C."/>
            <person name="Louis A."/>
            <person name="Berthelot C."/>
            <person name="Parey E."/>
            <person name="Roest Crollius H."/>
            <person name="Montfort J."/>
            <person name="Robinson-Rechavi M."/>
            <person name="Bouchez O."/>
            <person name="Lampietro C."/>
            <person name="Lopez Roques C."/>
            <person name="Donnadieu C."/>
            <person name="Postlethwait J."/>
            <person name="Bobe J."/>
            <person name="Verreycken H."/>
            <person name="Guiguen Y."/>
        </authorList>
    </citation>
    <scope>NUCLEOTIDE SEQUENCE [LARGE SCALE GENOMIC DNA]</scope>
    <source>
        <strain evidence="13">Up_M1</strain>
        <tissue evidence="13">Testis</tissue>
    </source>
</reference>